<organism evidence="1 2">
    <name type="scientific">Parasponia andersonii</name>
    <name type="common">Sponia andersonii</name>
    <dbReference type="NCBI Taxonomy" id="3476"/>
    <lineage>
        <taxon>Eukaryota</taxon>
        <taxon>Viridiplantae</taxon>
        <taxon>Streptophyta</taxon>
        <taxon>Embryophyta</taxon>
        <taxon>Tracheophyta</taxon>
        <taxon>Spermatophyta</taxon>
        <taxon>Magnoliopsida</taxon>
        <taxon>eudicotyledons</taxon>
        <taxon>Gunneridae</taxon>
        <taxon>Pentapetalae</taxon>
        <taxon>rosids</taxon>
        <taxon>fabids</taxon>
        <taxon>Rosales</taxon>
        <taxon>Cannabaceae</taxon>
        <taxon>Parasponia</taxon>
    </lineage>
</organism>
<gene>
    <name evidence="1" type="ORF">PanWU01x14_134880</name>
</gene>
<protein>
    <submittedName>
        <fullName evidence="1">Uncharacterized protein</fullName>
    </submittedName>
</protein>
<comment type="caution">
    <text evidence="1">The sequence shown here is derived from an EMBL/GenBank/DDBJ whole genome shotgun (WGS) entry which is preliminary data.</text>
</comment>
<name>A0A2P5CP63_PARAD</name>
<dbReference type="EMBL" id="JXTB01000109">
    <property type="protein sequence ID" value="PON62812.1"/>
    <property type="molecule type" value="Genomic_DNA"/>
</dbReference>
<proteinExistence type="predicted"/>
<reference evidence="2" key="1">
    <citation type="submission" date="2016-06" db="EMBL/GenBank/DDBJ databases">
        <title>Parallel loss of symbiosis genes in relatives of nitrogen-fixing non-legume Parasponia.</title>
        <authorList>
            <person name="Van Velzen R."/>
            <person name="Holmer R."/>
            <person name="Bu F."/>
            <person name="Rutten L."/>
            <person name="Van Zeijl A."/>
            <person name="Liu W."/>
            <person name="Santuari L."/>
            <person name="Cao Q."/>
            <person name="Sharma T."/>
            <person name="Shen D."/>
            <person name="Roswanjaya Y."/>
            <person name="Wardhani T."/>
            <person name="Kalhor M.S."/>
            <person name="Jansen J."/>
            <person name="Van den Hoogen J."/>
            <person name="Gungor B."/>
            <person name="Hartog M."/>
            <person name="Hontelez J."/>
            <person name="Verver J."/>
            <person name="Yang W.-C."/>
            <person name="Schijlen E."/>
            <person name="Repin R."/>
            <person name="Schilthuizen M."/>
            <person name="Schranz E."/>
            <person name="Heidstra R."/>
            <person name="Miyata K."/>
            <person name="Fedorova E."/>
            <person name="Kohlen W."/>
            <person name="Bisseling T."/>
            <person name="Smit S."/>
            <person name="Geurts R."/>
        </authorList>
    </citation>
    <scope>NUCLEOTIDE SEQUENCE [LARGE SCALE GENOMIC DNA]</scope>
    <source>
        <strain evidence="2">cv. WU1-14</strain>
    </source>
</reference>
<sequence>MSTATVPKIAYKSPNFLFFFTKVSLEPTHGYCSFADTLAAAMPDAFVCHDQKMRMNKRQLSFPTTLGLQLSCGEKATTVAIF</sequence>
<dbReference type="AlphaFoldDB" id="A0A2P5CP63"/>
<accession>A0A2P5CP63</accession>
<evidence type="ECO:0000313" key="1">
    <source>
        <dbReference type="EMBL" id="PON62812.1"/>
    </source>
</evidence>
<dbReference type="Proteomes" id="UP000237105">
    <property type="component" value="Unassembled WGS sequence"/>
</dbReference>
<keyword evidence="2" id="KW-1185">Reference proteome</keyword>
<evidence type="ECO:0000313" key="2">
    <source>
        <dbReference type="Proteomes" id="UP000237105"/>
    </source>
</evidence>